<proteinExistence type="predicted"/>
<keyword evidence="2" id="KW-1185">Reference proteome</keyword>
<evidence type="ECO:0000313" key="1">
    <source>
        <dbReference type="EMBL" id="OSZ57000.1"/>
    </source>
</evidence>
<dbReference type="Proteomes" id="UP000194266">
    <property type="component" value="Unassembled WGS sequence"/>
</dbReference>
<dbReference type="RefSeq" id="WP_086172352.1">
    <property type="nucleotide sequence ID" value="NZ_MRYD01000233.1"/>
</dbReference>
<reference evidence="1 2" key="1">
    <citation type="submission" date="2016-12" db="EMBL/GenBank/DDBJ databases">
        <title>Genome Mining:The Detection of Biosynthetic Gene Clusters to Aid in the Expression of Curamycin A produced by Streptomyces sp. strain CZA14.</title>
        <authorList>
            <person name="Durrell K.A."/>
            <person name="Kirby B.M."/>
            <person name="Khan W."/>
            <person name="Mthethwa T."/>
            <person name="Le Roes-Hill M."/>
        </authorList>
    </citation>
    <scope>NUCLEOTIDE SEQUENCE [LARGE SCALE GENOMIC DNA]</scope>
    <source>
        <strain evidence="1 2">CZA14</strain>
    </source>
</reference>
<dbReference type="EMBL" id="MRYD01000233">
    <property type="protein sequence ID" value="OSZ57000.1"/>
    <property type="molecule type" value="Genomic_DNA"/>
</dbReference>
<protein>
    <recommendedName>
        <fullName evidence="3">Antitoxin</fullName>
    </recommendedName>
</protein>
<sequence length="81" mass="9171">MINESSVPELARQYGLTQLTAQYVLDLRARLTEEHPNDADAQEKAFLDAVRDGWTQGEPWAQEWAEAAVRQGRGFPDGRLE</sequence>
<comment type="caution">
    <text evidence="1">The sequence shown here is derived from an EMBL/GenBank/DDBJ whole genome shotgun (WGS) entry which is preliminary data.</text>
</comment>
<name>A0ABX3YAX8_9ACTN</name>
<organism evidence="1 2">
    <name type="scientific">Streptomyces pharetrae CZA14</name>
    <dbReference type="NCBI Taxonomy" id="1144883"/>
    <lineage>
        <taxon>Bacteria</taxon>
        <taxon>Bacillati</taxon>
        <taxon>Actinomycetota</taxon>
        <taxon>Actinomycetes</taxon>
        <taxon>Kitasatosporales</taxon>
        <taxon>Streptomycetaceae</taxon>
        <taxon>Streptomyces</taxon>
    </lineage>
</organism>
<gene>
    <name evidence="1" type="ORF">OQI_29810</name>
</gene>
<evidence type="ECO:0000313" key="2">
    <source>
        <dbReference type="Proteomes" id="UP000194266"/>
    </source>
</evidence>
<accession>A0ABX3YAX8</accession>
<evidence type="ECO:0008006" key="3">
    <source>
        <dbReference type="Google" id="ProtNLM"/>
    </source>
</evidence>